<evidence type="ECO:0000313" key="2">
    <source>
        <dbReference type="Proteomes" id="UP001519287"/>
    </source>
</evidence>
<reference evidence="1 2" key="1">
    <citation type="submission" date="2021-03" db="EMBL/GenBank/DDBJ databases">
        <title>Genomic Encyclopedia of Type Strains, Phase IV (KMG-IV): sequencing the most valuable type-strain genomes for metagenomic binning, comparative biology and taxonomic classification.</title>
        <authorList>
            <person name="Goeker M."/>
        </authorList>
    </citation>
    <scope>NUCLEOTIDE SEQUENCE [LARGE SCALE GENOMIC DNA]</scope>
    <source>
        <strain evidence="1 2">DSM 26048</strain>
    </source>
</reference>
<gene>
    <name evidence="1" type="ORF">J2Z66_001738</name>
</gene>
<evidence type="ECO:0000313" key="1">
    <source>
        <dbReference type="EMBL" id="MBP1990140.1"/>
    </source>
</evidence>
<organism evidence="1 2">
    <name type="scientific">Paenibacillus eucommiae</name>
    <dbReference type="NCBI Taxonomy" id="1355755"/>
    <lineage>
        <taxon>Bacteria</taxon>
        <taxon>Bacillati</taxon>
        <taxon>Bacillota</taxon>
        <taxon>Bacilli</taxon>
        <taxon>Bacillales</taxon>
        <taxon>Paenibacillaceae</taxon>
        <taxon>Paenibacillus</taxon>
    </lineage>
</organism>
<name>A0ABS4IRH3_9BACL</name>
<sequence length="46" mass="5520">MRRLSAIDLESGLYSPAYYFEKIGGLTWYRSKEISEEISKRYVCYF</sequence>
<comment type="caution">
    <text evidence="1">The sequence shown here is derived from an EMBL/GenBank/DDBJ whole genome shotgun (WGS) entry which is preliminary data.</text>
</comment>
<dbReference type="EMBL" id="JAGGLB010000004">
    <property type="protein sequence ID" value="MBP1990140.1"/>
    <property type="molecule type" value="Genomic_DNA"/>
</dbReference>
<proteinExistence type="predicted"/>
<accession>A0ABS4IRH3</accession>
<protein>
    <submittedName>
        <fullName evidence="1">Uncharacterized protein</fullName>
    </submittedName>
</protein>
<keyword evidence="2" id="KW-1185">Reference proteome</keyword>
<dbReference type="Proteomes" id="UP001519287">
    <property type="component" value="Unassembled WGS sequence"/>
</dbReference>